<evidence type="ECO:0000256" key="1">
    <source>
        <dbReference type="ARBA" id="ARBA00009091"/>
    </source>
</evidence>
<gene>
    <name evidence="5" type="ORF">PQJ61_03960</name>
</gene>
<dbReference type="GO" id="GO:0005829">
    <property type="term" value="C:cytosol"/>
    <property type="evidence" value="ECO:0007669"/>
    <property type="project" value="TreeGrafter"/>
</dbReference>
<protein>
    <submittedName>
        <fullName evidence="5">OmpH family outer membrane protein</fullName>
    </submittedName>
</protein>
<dbReference type="SUPFAM" id="SSF111384">
    <property type="entry name" value="OmpH-like"/>
    <property type="match status" value="1"/>
</dbReference>
<dbReference type="Gene3D" id="3.30.910.20">
    <property type="entry name" value="Skp domain"/>
    <property type="match status" value="1"/>
</dbReference>
<dbReference type="SMART" id="SM00935">
    <property type="entry name" value="OmpH"/>
    <property type="match status" value="1"/>
</dbReference>
<sequence>MTKRIFLTALILAVSVFSLSAEQLSKIGIVNFSRIVEDYFAESSAWREIDSMREKYDEGKDEILDEINELQLEKLEAENDNDERKALKLDDQIYNKQEYLKEFHSIWQTRINNKIQGVYQSSTFTAEILDAITYIAESEGFSMIMRTQDPNILWYNHEIDVTDIVLERLRWQAARESGN</sequence>
<keyword evidence="3" id="KW-0175">Coiled coil</keyword>
<proteinExistence type="inferred from homology"/>
<dbReference type="PANTHER" id="PTHR35089:SF1">
    <property type="entry name" value="CHAPERONE PROTEIN SKP"/>
    <property type="match status" value="1"/>
</dbReference>
<feature type="coiled-coil region" evidence="3">
    <location>
        <begin position="53"/>
        <end position="92"/>
    </location>
</feature>
<dbReference type="GO" id="GO:0050821">
    <property type="term" value="P:protein stabilization"/>
    <property type="evidence" value="ECO:0007669"/>
    <property type="project" value="TreeGrafter"/>
</dbReference>
<dbReference type="GO" id="GO:0051082">
    <property type="term" value="F:unfolded protein binding"/>
    <property type="evidence" value="ECO:0007669"/>
    <property type="project" value="InterPro"/>
</dbReference>
<feature type="chain" id="PRO_5042580602" evidence="4">
    <location>
        <begin position="21"/>
        <end position="179"/>
    </location>
</feature>
<dbReference type="AlphaFoldDB" id="A0AAJ1MIT5"/>
<evidence type="ECO:0000256" key="2">
    <source>
        <dbReference type="ARBA" id="ARBA00022729"/>
    </source>
</evidence>
<dbReference type="PANTHER" id="PTHR35089">
    <property type="entry name" value="CHAPERONE PROTEIN SKP"/>
    <property type="match status" value="1"/>
</dbReference>
<dbReference type="Proteomes" id="UP001221217">
    <property type="component" value="Unassembled WGS sequence"/>
</dbReference>
<reference evidence="5 6" key="1">
    <citation type="submission" date="2022-12" db="EMBL/GenBank/DDBJ databases">
        <title>Metagenome assembled genome from gulf of manar.</title>
        <authorList>
            <person name="Kohli P."/>
            <person name="Pk S."/>
            <person name="Venkata Ramana C."/>
            <person name="Sasikala C."/>
        </authorList>
    </citation>
    <scope>NUCLEOTIDE SEQUENCE [LARGE SCALE GENOMIC DNA]</scope>
    <source>
        <strain evidence="5">JB008</strain>
    </source>
</reference>
<feature type="signal peptide" evidence="4">
    <location>
        <begin position="1"/>
        <end position="20"/>
    </location>
</feature>
<dbReference type="InterPro" id="IPR024930">
    <property type="entry name" value="Skp_dom_sf"/>
</dbReference>
<evidence type="ECO:0000313" key="6">
    <source>
        <dbReference type="Proteomes" id="UP001221217"/>
    </source>
</evidence>
<dbReference type="Pfam" id="PF03938">
    <property type="entry name" value="OmpH"/>
    <property type="match status" value="1"/>
</dbReference>
<evidence type="ECO:0000313" key="5">
    <source>
        <dbReference type="EMBL" id="MDC7225902.1"/>
    </source>
</evidence>
<keyword evidence="2 4" id="KW-0732">Signal</keyword>
<evidence type="ECO:0000256" key="3">
    <source>
        <dbReference type="SAM" id="Coils"/>
    </source>
</evidence>
<evidence type="ECO:0000256" key="4">
    <source>
        <dbReference type="SAM" id="SignalP"/>
    </source>
</evidence>
<dbReference type="EMBL" id="JAQQAL010000010">
    <property type="protein sequence ID" value="MDC7225902.1"/>
    <property type="molecule type" value="Genomic_DNA"/>
</dbReference>
<comment type="similarity">
    <text evidence="1">Belongs to the Skp family.</text>
</comment>
<dbReference type="InterPro" id="IPR005632">
    <property type="entry name" value="Chaperone_Skp"/>
</dbReference>
<organism evidence="5 6">
    <name type="scientific">Candidatus Thalassospirochaeta sargassi</name>
    <dbReference type="NCBI Taxonomy" id="3119039"/>
    <lineage>
        <taxon>Bacteria</taxon>
        <taxon>Pseudomonadati</taxon>
        <taxon>Spirochaetota</taxon>
        <taxon>Spirochaetia</taxon>
        <taxon>Spirochaetales</taxon>
        <taxon>Spirochaetaceae</taxon>
        <taxon>Candidatus Thalassospirochaeta</taxon>
    </lineage>
</organism>
<name>A0AAJ1MIT5_9SPIO</name>
<comment type="caution">
    <text evidence="5">The sequence shown here is derived from an EMBL/GenBank/DDBJ whole genome shotgun (WGS) entry which is preliminary data.</text>
</comment>
<accession>A0AAJ1MIT5</accession>